<gene>
    <name evidence="1" type="ORF">LOK49_LG06G01379</name>
</gene>
<accession>A0ACC0HCC1</accession>
<evidence type="ECO:0000313" key="2">
    <source>
        <dbReference type="Proteomes" id="UP001060215"/>
    </source>
</evidence>
<name>A0ACC0HCC1_9ERIC</name>
<dbReference type="EMBL" id="CM045762">
    <property type="protein sequence ID" value="KAI8010850.1"/>
    <property type="molecule type" value="Genomic_DNA"/>
</dbReference>
<protein>
    <submittedName>
        <fullName evidence="1">Uncharacterized protein</fullName>
    </submittedName>
</protein>
<proteinExistence type="predicted"/>
<reference evidence="1 2" key="1">
    <citation type="journal article" date="2022" name="Plant J.">
        <title>Chromosome-level genome of Camellia lanceoleosa provides a valuable resource for understanding genome evolution and self-incompatibility.</title>
        <authorList>
            <person name="Gong W."/>
            <person name="Xiao S."/>
            <person name="Wang L."/>
            <person name="Liao Z."/>
            <person name="Chang Y."/>
            <person name="Mo W."/>
            <person name="Hu G."/>
            <person name="Li W."/>
            <person name="Zhao G."/>
            <person name="Zhu H."/>
            <person name="Hu X."/>
            <person name="Ji K."/>
            <person name="Xiang X."/>
            <person name="Song Q."/>
            <person name="Yuan D."/>
            <person name="Jin S."/>
            <person name="Zhang L."/>
        </authorList>
    </citation>
    <scope>NUCLEOTIDE SEQUENCE [LARGE SCALE GENOMIC DNA]</scope>
    <source>
        <strain evidence="1">SQ_2022a</strain>
    </source>
</reference>
<evidence type="ECO:0000313" key="1">
    <source>
        <dbReference type="EMBL" id="KAI8010850.1"/>
    </source>
</evidence>
<keyword evidence="2" id="KW-1185">Reference proteome</keyword>
<sequence length="131" mass="14819">MVICNKFLLYWISSDQFPLLRKNPDWISLSFLSLHRHQFPSCERRSIENDAIDCLLLVHSDLSSLIRQGLDFVIDAGVRAADPSTVVDMTGGLPRIILQGKGPKQLWMVAEDDKDSAVEEEEPTLVLLKIQ</sequence>
<organism evidence="1 2">
    <name type="scientific">Camellia lanceoleosa</name>
    <dbReference type="NCBI Taxonomy" id="1840588"/>
    <lineage>
        <taxon>Eukaryota</taxon>
        <taxon>Viridiplantae</taxon>
        <taxon>Streptophyta</taxon>
        <taxon>Embryophyta</taxon>
        <taxon>Tracheophyta</taxon>
        <taxon>Spermatophyta</taxon>
        <taxon>Magnoliopsida</taxon>
        <taxon>eudicotyledons</taxon>
        <taxon>Gunneridae</taxon>
        <taxon>Pentapetalae</taxon>
        <taxon>asterids</taxon>
        <taxon>Ericales</taxon>
        <taxon>Theaceae</taxon>
        <taxon>Camellia</taxon>
    </lineage>
</organism>
<dbReference type="Proteomes" id="UP001060215">
    <property type="component" value="Chromosome 5"/>
</dbReference>
<comment type="caution">
    <text evidence="1">The sequence shown here is derived from an EMBL/GenBank/DDBJ whole genome shotgun (WGS) entry which is preliminary data.</text>
</comment>